<feature type="compositionally biased region" description="Basic and acidic residues" evidence="2">
    <location>
        <begin position="150"/>
        <end position="168"/>
    </location>
</feature>
<proteinExistence type="predicted"/>
<feature type="coiled-coil region" evidence="1">
    <location>
        <begin position="253"/>
        <end position="294"/>
    </location>
</feature>
<feature type="region of interest" description="Disordered" evidence="2">
    <location>
        <begin position="1"/>
        <end position="199"/>
    </location>
</feature>
<evidence type="ECO:0000313" key="3">
    <source>
        <dbReference type="Proteomes" id="UP000515146"/>
    </source>
</evidence>
<keyword evidence="3" id="KW-1185">Reference proteome</keyword>
<reference evidence="4" key="1">
    <citation type="submission" date="2025-08" db="UniProtKB">
        <authorList>
            <consortium name="RefSeq"/>
        </authorList>
    </citation>
    <scope>IDENTIFICATION</scope>
    <source>
        <strain evidence="4">Airmid</strain>
    </source>
</reference>
<feature type="compositionally biased region" description="Polar residues" evidence="2">
    <location>
        <begin position="65"/>
        <end position="77"/>
    </location>
</feature>
<evidence type="ECO:0000256" key="2">
    <source>
        <dbReference type="SAM" id="MobiDB-lite"/>
    </source>
</evidence>
<organism evidence="3 4">
    <name type="scientific">Dermatophagoides pteronyssinus</name>
    <name type="common">European house dust mite</name>
    <dbReference type="NCBI Taxonomy" id="6956"/>
    <lineage>
        <taxon>Eukaryota</taxon>
        <taxon>Metazoa</taxon>
        <taxon>Ecdysozoa</taxon>
        <taxon>Arthropoda</taxon>
        <taxon>Chelicerata</taxon>
        <taxon>Arachnida</taxon>
        <taxon>Acari</taxon>
        <taxon>Acariformes</taxon>
        <taxon>Sarcoptiformes</taxon>
        <taxon>Astigmata</taxon>
        <taxon>Psoroptidia</taxon>
        <taxon>Analgoidea</taxon>
        <taxon>Pyroglyphidae</taxon>
        <taxon>Dermatophagoidinae</taxon>
        <taxon>Dermatophagoides</taxon>
    </lineage>
</organism>
<sequence length="690" mass="79711">MIRTESTSKPAESKTTEILSSDSSKVEKPSNLSLIDEQQSTSKPADDRSTIIPSSGSHQVKKPDSTVSSVSDRQSTPKPADDRSTKIPSSDSHQVKKPDSTVSSVSDQQSTPKPADDRSTKIVSSDSHQVKKPKTTISETTSVNEDISGQEEKKSIMKSLNDLKDQDNKPSSVPLKQRKKSLSKLANFPTTTTETSEPEIEIPKYSEIAKKAYEEGIKYPFNDLMDEHLDCVNKWKLKEAEYKYRLNELEPLAKKNSEKNQQYQTLKKEYEKNKSEHKNKIKKLNEQLAIEKKLMTKDIKDKDKRIDEQIDRFGKEKERKEISNEIIFDYKKPGIRGKLKGIIKPIQKKKDESVNFPLDYRVEPILTEDELHILNQGIKPENSEYRTSVLQKMLELQSAAAKDKSKTKEAVLFRDDHVKPLYKEMLEGDYIFDEREIKPVLIDDNYDQDRNYLHQMIDTSQSEHKDYRVYILNEIEEIERSIPLTESDRNVLKEFIKIFKKRLSFEGEKPEYPLSKFRRKYVPGPNPTISEEQEDFLYFESMIKPRMYNRPVDYYVWYFKELFTTKGKYFYDPTHRRFATIDKNNNNLLLENLLSEAISHSAAARNRKGGSISSQLPTVAMNIAENTDVTSNQQQLKYGDQPKSSSSLSSTQSSNTDSLIKRVQRSMNQAFLQTATQMPEHPFTDYSQQF</sequence>
<evidence type="ECO:0000313" key="4">
    <source>
        <dbReference type="RefSeq" id="XP_027197193.1"/>
    </source>
</evidence>
<feature type="compositionally biased region" description="Polar residues" evidence="2">
    <location>
        <begin position="135"/>
        <end position="147"/>
    </location>
</feature>
<protein>
    <submittedName>
        <fullName evidence="4">Uncharacterized protein LOC113791600</fullName>
    </submittedName>
</protein>
<dbReference type="AlphaFoldDB" id="A0A6P6XW11"/>
<dbReference type="KEGG" id="dpte:113791600"/>
<feature type="region of interest" description="Disordered" evidence="2">
    <location>
        <begin position="630"/>
        <end position="658"/>
    </location>
</feature>
<dbReference type="InParanoid" id="A0A6P6XW11"/>
<keyword evidence="1" id="KW-0175">Coiled coil</keyword>
<accession>A0A6P6XW11</accession>
<dbReference type="Proteomes" id="UP000515146">
    <property type="component" value="Unplaced"/>
</dbReference>
<feature type="compositionally biased region" description="Polar residues" evidence="2">
    <location>
        <begin position="30"/>
        <end position="43"/>
    </location>
</feature>
<gene>
    <name evidence="4" type="primary">LOC113791600</name>
</gene>
<name>A0A6P6XW11_DERPT</name>
<feature type="compositionally biased region" description="Polar residues" evidence="2">
    <location>
        <begin position="1"/>
        <end position="10"/>
    </location>
</feature>
<feature type="compositionally biased region" description="Low complexity" evidence="2">
    <location>
        <begin position="100"/>
        <end position="112"/>
    </location>
</feature>
<evidence type="ECO:0000256" key="1">
    <source>
        <dbReference type="SAM" id="Coils"/>
    </source>
</evidence>
<dbReference type="RefSeq" id="XP_027197193.1">
    <property type="nucleotide sequence ID" value="XM_027341392.1"/>
</dbReference>
<feature type="compositionally biased region" description="Low complexity" evidence="2">
    <location>
        <begin position="644"/>
        <end position="658"/>
    </location>
</feature>